<proteinExistence type="inferred from homology"/>
<dbReference type="InterPro" id="IPR024087">
    <property type="entry name" value="Creatininase-like_sf"/>
</dbReference>
<dbReference type="InterPro" id="IPR003785">
    <property type="entry name" value="Creatininase/forma_Hydrolase"/>
</dbReference>
<dbReference type="OrthoDB" id="9801445at2"/>
<evidence type="ECO:0000256" key="4">
    <source>
        <dbReference type="ARBA" id="ARBA00022833"/>
    </source>
</evidence>
<keyword evidence="3 6" id="KW-0378">Hydrolase</keyword>
<dbReference type="AlphaFoldDB" id="A0A1I0LJV1"/>
<evidence type="ECO:0000256" key="1">
    <source>
        <dbReference type="ARBA" id="ARBA00001947"/>
    </source>
</evidence>
<reference evidence="6 7" key="1">
    <citation type="submission" date="2016-10" db="EMBL/GenBank/DDBJ databases">
        <authorList>
            <person name="de Groot N.N."/>
        </authorList>
    </citation>
    <scope>NUCLEOTIDE SEQUENCE [LARGE SCALE GENOMIC DNA]</scope>
    <source>
        <strain evidence="6 7">CGMCC 4.5598</strain>
    </source>
</reference>
<dbReference type="GO" id="GO:0046872">
    <property type="term" value="F:metal ion binding"/>
    <property type="evidence" value="ECO:0007669"/>
    <property type="project" value="UniProtKB-KW"/>
</dbReference>
<comment type="similarity">
    <text evidence="5">Belongs to the creatininase superfamily.</text>
</comment>
<dbReference type="PANTHER" id="PTHR35005:SF1">
    <property type="entry name" value="2-AMINO-5-FORMYLAMINO-6-RIBOSYLAMINOPYRIMIDIN-4(3H)-ONE 5'-MONOPHOSPHATE DEFORMYLASE"/>
    <property type="match status" value="1"/>
</dbReference>
<dbReference type="GO" id="GO:0016811">
    <property type="term" value="F:hydrolase activity, acting on carbon-nitrogen (but not peptide) bonds, in linear amides"/>
    <property type="evidence" value="ECO:0007669"/>
    <property type="project" value="TreeGrafter"/>
</dbReference>
<dbReference type="STRING" id="568860.SAMN05421811_11874"/>
<dbReference type="Pfam" id="PF02633">
    <property type="entry name" value="Creatininase"/>
    <property type="match status" value="1"/>
</dbReference>
<keyword evidence="7" id="KW-1185">Reference proteome</keyword>
<accession>A0A1I0LJV1</accession>
<keyword evidence="4" id="KW-0862">Zinc</keyword>
<evidence type="ECO:0000313" key="6">
    <source>
        <dbReference type="EMBL" id="SEU40575.1"/>
    </source>
</evidence>
<dbReference type="Proteomes" id="UP000199361">
    <property type="component" value="Unassembled WGS sequence"/>
</dbReference>
<evidence type="ECO:0000256" key="2">
    <source>
        <dbReference type="ARBA" id="ARBA00022723"/>
    </source>
</evidence>
<evidence type="ECO:0000256" key="5">
    <source>
        <dbReference type="ARBA" id="ARBA00024029"/>
    </source>
</evidence>
<organism evidence="6 7">
    <name type="scientific">Nonomuraea wenchangensis</name>
    <dbReference type="NCBI Taxonomy" id="568860"/>
    <lineage>
        <taxon>Bacteria</taxon>
        <taxon>Bacillati</taxon>
        <taxon>Actinomycetota</taxon>
        <taxon>Actinomycetes</taxon>
        <taxon>Streptosporangiales</taxon>
        <taxon>Streptosporangiaceae</taxon>
        <taxon>Nonomuraea</taxon>
    </lineage>
</organism>
<dbReference type="SUPFAM" id="SSF102215">
    <property type="entry name" value="Creatininase"/>
    <property type="match status" value="1"/>
</dbReference>
<keyword evidence="2" id="KW-0479">Metal-binding</keyword>
<dbReference type="Gene3D" id="3.40.50.10310">
    <property type="entry name" value="Creatininase"/>
    <property type="match status" value="1"/>
</dbReference>
<evidence type="ECO:0000256" key="3">
    <source>
        <dbReference type="ARBA" id="ARBA00022801"/>
    </source>
</evidence>
<comment type="cofactor">
    <cofactor evidence="1">
        <name>Zn(2+)</name>
        <dbReference type="ChEBI" id="CHEBI:29105"/>
    </cofactor>
</comment>
<gene>
    <name evidence="6" type="ORF">SAMN05421811_11874</name>
</gene>
<evidence type="ECO:0000313" key="7">
    <source>
        <dbReference type="Proteomes" id="UP000199361"/>
    </source>
</evidence>
<dbReference type="GO" id="GO:0009231">
    <property type="term" value="P:riboflavin biosynthetic process"/>
    <property type="evidence" value="ECO:0007669"/>
    <property type="project" value="TreeGrafter"/>
</dbReference>
<dbReference type="PANTHER" id="PTHR35005">
    <property type="entry name" value="3-DEHYDRO-SCYLLO-INOSOSE HYDROLASE"/>
    <property type="match status" value="1"/>
</dbReference>
<name>A0A1I0LJV1_9ACTN</name>
<sequence>MNMRSFSLAELSSPEIGRVAASAVLVLPVGAVEQHGAGLPTGTDALVSAEIAHRAAAPLTGVPVLVAPVLPYGSSHHHLPLPGTLSLRSRTLLAVLGDLIESAAVAGFRRIVLFNGHGGNDDLIRQAARDAVLDLPIAVGAASYWSLGGDRLAELAREAGITHVPGHAGAFEAALTLALGATLPAASSSAPSSGPVEPPREPAYGFAMEHGWIARMGGVTDPITPATREVGERLLDHLVTAFTAYLEAFARDFQR</sequence>
<dbReference type="EMBL" id="FOHX01000018">
    <property type="protein sequence ID" value="SEU40575.1"/>
    <property type="molecule type" value="Genomic_DNA"/>
</dbReference>
<protein>
    <submittedName>
        <fullName evidence="6">Creatinine amidohydrolase</fullName>
    </submittedName>
</protein>